<accession>A0ABM9UMU2</accession>
<feature type="transmembrane region" description="Helical" evidence="7">
    <location>
        <begin position="468"/>
        <end position="489"/>
    </location>
</feature>
<feature type="transmembrane region" description="Helical" evidence="7">
    <location>
        <begin position="395"/>
        <end position="417"/>
    </location>
</feature>
<feature type="transmembrane region" description="Helical" evidence="7">
    <location>
        <begin position="203"/>
        <end position="225"/>
    </location>
</feature>
<dbReference type="RefSeq" id="WP_082412294.1">
    <property type="nucleotide sequence ID" value="NZ_CABIXL010000002.1"/>
</dbReference>
<feature type="transmembrane region" description="Helical" evidence="7">
    <location>
        <begin position="246"/>
        <end position="267"/>
    </location>
</feature>
<keyword evidence="2" id="KW-0813">Transport</keyword>
<dbReference type="InterPro" id="IPR050367">
    <property type="entry name" value="APC_superfamily"/>
</dbReference>
<reference evidence="8 9" key="1">
    <citation type="submission" date="2015-09" db="EMBL/GenBank/DDBJ databases">
        <authorList>
            <consortium name="Pathogen Informatics"/>
        </authorList>
    </citation>
    <scope>NUCLEOTIDE SEQUENCE [LARGE SCALE GENOMIC DNA]</scope>
    <source>
        <strain evidence="8 9">2789STDY5834858</strain>
    </source>
</reference>
<evidence type="ECO:0000256" key="5">
    <source>
        <dbReference type="ARBA" id="ARBA00022989"/>
    </source>
</evidence>
<dbReference type="Proteomes" id="UP000095488">
    <property type="component" value="Unassembled WGS sequence"/>
</dbReference>
<evidence type="ECO:0000256" key="7">
    <source>
        <dbReference type="SAM" id="Phobius"/>
    </source>
</evidence>
<dbReference type="InterPro" id="IPR002293">
    <property type="entry name" value="AA/rel_permease1"/>
</dbReference>
<keyword evidence="4 7" id="KW-0812">Transmembrane</keyword>
<organism evidence="8 9">
    <name type="scientific">Sarcina ventriculi</name>
    <name type="common">Clostridium ventriculi</name>
    <dbReference type="NCBI Taxonomy" id="1267"/>
    <lineage>
        <taxon>Bacteria</taxon>
        <taxon>Bacillati</taxon>
        <taxon>Bacillota</taxon>
        <taxon>Clostridia</taxon>
        <taxon>Eubacteriales</taxon>
        <taxon>Clostridiaceae</taxon>
        <taxon>Sarcina</taxon>
    </lineage>
</organism>
<comment type="caution">
    <text evidence="8">The sequence shown here is derived from an EMBL/GenBank/DDBJ whole genome shotgun (WGS) entry which is preliminary data.</text>
</comment>
<evidence type="ECO:0000256" key="3">
    <source>
        <dbReference type="ARBA" id="ARBA00022475"/>
    </source>
</evidence>
<feature type="transmembrane region" description="Helical" evidence="7">
    <location>
        <begin position="127"/>
        <end position="147"/>
    </location>
</feature>
<name>A0ABM9UMU2_SARVE</name>
<feature type="transmembrane region" description="Helical" evidence="7">
    <location>
        <begin position="159"/>
        <end position="183"/>
    </location>
</feature>
<evidence type="ECO:0000313" key="8">
    <source>
        <dbReference type="EMBL" id="CUN57090.1"/>
    </source>
</evidence>
<evidence type="ECO:0000313" key="9">
    <source>
        <dbReference type="Proteomes" id="UP000095488"/>
    </source>
</evidence>
<keyword evidence="9" id="KW-1185">Reference proteome</keyword>
<dbReference type="Gene3D" id="1.20.1740.10">
    <property type="entry name" value="Amino acid/polyamine transporter I"/>
    <property type="match status" value="1"/>
</dbReference>
<dbReference type="PANTHER" id="PTHR42770">
    <property type="entry name" value="AMINO ACID TRANSPORTER-RELATED"/>
    <property type="match status" value="1"/>
</dbReference>
<dbReference type="PIRSF" id="PIRSF006060">
    <property type="entry name" value="AA_transporter"/>
    <property type="match status" value="1"/>
</dbReference>
<evidence type="ECO:0000256" key="6">
    <source>
        <dbReference type="ARBA" id="ARBA00023136"/>
    </source>
</evidence>
<gene>
    <name evidence="8" type="primary">yjeM_2</name>
    <name evidence="8" type="ORF">ERS852473_00509</name>
</gene>
<evidence type="ECO:0000256" key="2">
    <source>
        <dbReference type="ARBA" id="ARBA00022448"/>
    </source>
</evidence>
<feature type="transmembrane region" description="Helical" evidence="7">
    <location>
        <begin position="438"/>
        <end position="456"/>
    </location>
</feature>
<keyword evidence="6 7" id="KW-0472">Membrane</keyword>
<feature type="transmembrane region" description="Helical" evidence="7">
    <location>
        <begin position="82"/>
        <end position="107"/>
    </location>
</feature>
<keyword evidence="3" id="KW-1003">Cell membrane</keyword>
<feature type="transmembrane region" description="Helical" evidence="7">
    <location>
        <begin position="313"/>
        <end position="335"/>
    </location>
</feature>
<dbReference type="NCBIfam" id="NF011775">
    <property type="entry name" value="PRK15238.1"/>
    <property type="match status" value="1"/>
</dbReference>
<dbReference type="PANTHER" id="PTHR42770:SF15">
    <property type="entry name" value="GLUTAMATE_GAMMA-AMINOBUTYRATE ANTIPORTER-RELATED"/>
    <property type="match status" value="1"/>
</dbReference>
<evidence type="ECO:0000256" key="4">
    <source>
        <dbReference type="ARBA" id="ARBA00022692"/>
    </source>
</evidence>
<protein>
    <submittedName>
        <fullName evidence="8">Inner membrane transporter yjeM</fullName>
    </submittedName>
</protein>
<keyword evidence="5 7" id="KW-1133">Transmembrane helix</keyword>
<dbReference type="EMBL" id="CYZR01000002">
    <property type="protein sequence ID" value="CUN57090.1"/>
    <property type="molecule type" value="Genomic_DNA"/>
</dbReference>
<evidence type="ECO:0000256" key="1">
    <source>
        <dbReference type="ARBA" id="ARBA00004651"/>
    </source>
</evidence>
<proteinExistence type="predicted"/>
<feature type="transmembrane region" description="Helical" evidence="7">
    <location>
        <begin position="38"/>
        <end position="61"/>
    </location>
</feature>
<comment type="subcellular location">
    <subcellularLocation>
        <location evidence="1">Cell membrane</location>
        <topology evidence="1">Multi-pass membrane protein</topology>
    </subcellularLocation>
</comment>
<dbReference type="Pfam" id="PF13520">
    <property type="entry name" value="AA_permease_2"/>
    <property type="match status" value="1"/>
</dbReference>
<feature type="transmembrane region" description="Helical" evidence="7">
    <location>
        <begin position="362"/>
        <end position="383"/>
    </location>
</feature>
<sequence>MTKTKKLGLISLILMIFTSVFGFTNIPRAFYLMGYGAIPWYIFSAVLFFIPYAFMMAEYGAAFKDEKGGIYSWMSKSVGPKFAFIGTFMWYTSYIIWMVSVSSSIWVPFSNLLFGSDTTSTWSLFGLSGPKLLGVLGILLILVITAVSSKGLKNISKIASIGGIFVMCANVVLLLGGIIVLLGNGFHPAQELTLSALTTSPNAAYQSPLGMLGFVVFAIFAYGGLEAVGGLVDQTENASVVFPKAIKIAAIVIAVGYSLAILFVGFFTNWNAVLTNPGVNMANVSYVILNNLGVQIGSVFGMSASASALLGSLFARFIGLSMLLALTGGFFTLIYSPIKQLIEGTPKEIWPKKLTKLNKDGMPVVAMWVQCAIVIIIIASSAFAGSDGSSFLNDLILMGNVSMTIPYMFLAIAFIFFKKNTSIEKPFEMYKSKKVGTIWAIIVTCVVGFANVFTIIQPAIESNNYRSTFIQLAGPVIFSIIAIILYMIYEKRYLKNKDIL</sequence>